<geneLocation type="plasmid" evidence="1">
    <name>p14-120</name>
</geneLocation>
<organism evidence="1">
    <name type="scientific">Salmonella sp. 14</name>
    <dbReference type="NCBI Taxonomy" id="1179812"/>
    <lineage>
        <taxon>Bacteria</taxon>
        <taxon>Pseudomonadati</taxon>
        <taxon>Pseudomonadota</taxon>
        <taxon>Gammaproteobacteria</taxon>
        <taxon>Enterobacterales</taxon>
        <taxon>Enterobacteriaceae</taxon>
        <taxon>Salmonella</taxon>
    </lineage>
</organism>
<sequence length="41" mass="4699">MSVTPSRTYVARKEQMAQKQVLQFSEHKTILPVQSNSFCTV</sequence>
<accession>I3W349</accession>
<dbReference type="EMBL" id="JQ418538">
    <property type="protein sequence ID" value="AFK90026.1"/>
    <property type="molecule type" value="Genomic_DNA"/>
</dbReference>
<protein>
    <submittedName>
        <fullName evidence="1">Uncharacterized protein</fullName>
    </submittedName>
</protein>
<reference evidence="1" key="1">
    <citation type="submission" date="2012-01" db="EMBL/GenBank/DDBJ databases">
        <authorList>
            <person name="Summers A.O."/>
            <person name="Wireman J."/>
        </authorList>
    </citation>
    <scope>NUCLEOTIDE SEQUENCE</scope>
    <source>
        <strain evidence="1">14</strain>
        <plasmid evidence="1">p14-120</plasmid>
    </source>
</reference>
<evidence type="ECO:0000313" key="1">
    <source>
        <dbReference type="EMBL" id="AFK90026.1"/>
    </source>
</evidence>
<proteinExistence type="predicted"/>
<name>I3W349_9ENTR</name>
<keyword evidence="1" id="KW-0614">Plasmid</keyword>
<dbReference type="AlphaFoldDB" id="I3W349"/>